<dbReference type="PATRIC" id="fig|1255043.3.peg.368"/>
<evidence type="ECO:0000313" key="1">
    <source>
        <dbReference type="EMBL" id="AGA32075.1"/>
    </source>
</evidence>
<proteinExistence type="predicted"/>
<evidence type="ECO:0000313" key="2">
    <source>
        <dbReference type="Proteomes" id="UP000010809"/>
    </source>
</evidence>
<sequence>MRILERRRANVKPLNLGCRPRRIREGSRALQRTVRKAGCRWAAGQMQESPACCQLAEHGTGVFGEAIG</sequence>
<name>L0DSW3_THIND</name>
<dbReference type="KEGG" id="tni:TVNIR_0367"/>
<dbReference type="EMBL" id="CP003989">
    <property type="protein sequence ID" value="AGA32075.1"/>
    <property type="molecule type" value="Genomic_DNA"/>
</dbReference>
<gene>
    <name evidence="1" type="ordered locus">TVNIR_0367</name>
</gene>
<accession>L0DSW3</accession>
<protein>
    <submittedName>
        <fullName evidence="1">Uncharacterized protein</fullName>
    </submittedName>
</protein>
<dbReference type="Proteomes" id="UP000010809">
    <property type="component" value="Chromosome"/>
</dbReference>
<organism evidence="1 2">
    <name type="scientific">Thioalkalivibrio nitratireducens (strain DSM 14787 / UNIQEM 213 / ALEN2)</name>
    <dbReference type="NCBI Taxonomy" id="1255043"/>
    <lineage>
        <taxon>Bacteria</taxon>
        <taxon>Pseudomonadati</taxon>
        <taxon>Pseudomonadota</taxon>
        <taxon>Gammaproteobacteria</taxon>
        <taxon>Chromatiales</taxon>
        <taxon>Ectothiorhodospiraceae</taxon>
        <taxon>Thioalkalivibrio</taxon>
    </lineage>
</organism>
<dbReference type="HOGENOM" id="CLU_2792721_0_0_6"/>
<keyword evidence="2" id="KW-1185">Reference proteome</keyword>
<reference evidence="1" key="1">
    <citation type="submission" date="2015-12" db="EMBL/GenBank/DDBJ databases">
        <authorList>
            <person name="Tikhonova T.V."/>
            <person name="Pavlov A.R."/>
            <person name="Beletsky A.V."/>
            <person name="Mardanov A.V."/>
            <person name="Sorokin D.Y."/>
            <person name="Ravin N.V."/>
            <person name="Popov V.O."/>
        </authorList>
    </citation>
    <scope>NUCLEOTIDE SEQUENCE</scope>
    <source>
        <strain evidence="1">DSM 14787</strain>
    </source>
</reference>
<dbReference type="AlphaFoldDB" id="L0DSW3"/>